<keyword evidence="12" id="KW-0648">Protein biosynthesis</keyword>
<sequence length="171" mass="18097">MTDTTQSPAAPSGGQQAWLTQEAYDRLKAELDHLSGPARQEIVQRIEAAREEGDLKENGGYHAAKEEQGKQEGRIRQLTQLLRDATVGAAPADDGVVEPGMVVVAEVNGTERRFLFGSREVAEGTDLDVYSPTSPLGGAINGRSAGDETSYTAPNGKTIAVKVVSAEPFSG</sequence>
<feature type="region of interest" description="Disordered" evidence="9">
    <location>
        <begin position="127"/>
        <end position="151"/>
    </location>
</feature>
<feature type="domain" description="Transcription elongation factor GreA/GreB N-terminal" evidence="11">
    <location>
        <begin position="18"/>
        <end position="87"/>
    </location>
</feature>
<evidence type="ECO:0000256" key="1">
    <source>
        <dbReference type="ARBA" id="ARBA00008213"/>
    </source>
</evidence>
<dbReference type="InterPro" id="IPR022691">
    <property type="entry name" value="Tscrpt_elong_fac_GreA/B_N"/>
</dbReference>
<dbReference type="InterPro" id="IPR028624">
    <property type="entry name" value="Tscrpt_elong_fac_GreA/B"/>
</dbReference>
<reference evidence="12 13" key="1">
    <citation type="journal article" date="2015" name="Stand. Genomic Sci.">
        <title>Genomic Encyclopedia of Bacterial and Archaeal Type Strains, Phase III: the genomes of soil and plant-associated and newly described type strains.</title>
        <authorList>
            <person name="Whitman W.B."/>
            <person name="Woyke T."/>
            <person name="Klenk H.P."/>
            <person name="Zhou Y."/>
            <person name="Lilburn T.G."/>
            <person name="Beck B.J."/>
            <person name="De Vos P."/>
            <person name="Vandamme P."/>
            <person name="Eisen J.A."/>
            <person name="Garrity G."/>
            <person name="Hugenholtz P."/>
            <person name="Kyrpides N.C."/>
        </authorList>
    </citation>
    <scope>NUCLEOTIDE SEQUENCE [LARGE SCALE GENOMIC DNA]</scope>
    <source>
        <strain evidence="12 13">CECT 7306</strain>
    </source>
</reference>
<dbReference type="GO" id="GO:0006354">
    <property type="term" value="P:DNA-templated transcription elongation"/>
    <property type="evidence" value="ECO:0007669"/>
    <property type="project" value="TreeGrafter"/>
</dbReference>
<dbReference type="EMBL" id="RJKN01000003">
    <property type="protein sequence ID" value="ROP43999.1"/>
    <property type="molecule type" value="Genomic_DNA"/>
</dbReference>
<dbReference type="PIRSF" id="PIRSF006092">
    <property type="entry name" value="GreA_GreB"/>
    <property type="match status" value="1"/>
</dbReference>
<keyword evidence="5 8" id="KW-0804">Transcription</keyword>
<dbReference type="SUPFAM" id="SSF54534">
    <property type="entry name" value="FKBP-like"/>
    <property type="match status" value="1"/>
</dbReference>
<keyword evidence="12" id="KW-0251">Elongation factor</keyword>
<evidence type="ECO:0000256" key="7">
    <source>
        <dbReference type="ARBA" id="ARBA00030776"/>
    </source>
</evidence>
<dbReference type="PANTHER" id="PTHR30437:SF4">
    <property type="entry name" value="TRANSCRIPTION ELONGATION FACTOR GREA"/>
    <property type="match status" value="1"/>
</dbReference>
<dbReference type="FunFam" id="1.10.287.180:FF:000001">
    <property type="entry name" value="Transcription elongation factor GreA"/>
    <property type="match status" value="1"/>
</dbReference>
<dbReference type="OrthoDB" id="9797227at2"/>
<evidence type="ECO:0000256" key="4">
    <source>
        <dbReference type="ARBA" id="ARBA00023125"/>
    </source>
</evidence>
<comment type="function">
    <text evidence="6 8">Necessary for efficient RNA polymerase transcription elongation past template-encoded arresting sites. The arresting sites in DNA have the property of trapping a certain fraction of elongating RNA polymerases that pass through, resulting in locked ternary complexes. Cleavage of the nascent transcript by cleavage factors such as GreA or GreB allows the resumption of elongation from the new 3'terminus. GreA releases sequences of 2 to 3 nucleotides.</text>
</comment>
<name>A0A3N1HNH5_9ACTN</name>
<dbReference type="Pfam" id="PF03449">
    <property type="entry name" value="GreA_GreB_N"/>
    <property type="match status" value="1"/>
</dbReference>
<dbReference type="GO" id="GO:0003677">
    <property type="term" value="F:DNA binding"/>
    <property type="evidence" value="ECO:0007669"/>
    <property type="project" value="UniProtKB-UniRule"/>
</dbReference>
<evidence type="ECO:0000256" key="9">
    <source>
        <dbReference type="SAM" id="MobiDB-lite"/>
    </source>
</evidence>
<evidence type="ECO:0000256" key="3">
    <source>
        <dbReference type="ARBA" id="ARBA00023015"/>
    </source>
</evidence>
<dbReference type="HAMAP" id="MF_00105">
    <property type="entry name" value="GreA_GreB"/>
    <property type="match status" value="1"/>
</dbReference>
<dbReference type="InParanoid" id="A0A3N1HNH5"/>
<dbReference type="RefSeq" id="WP_123379640.1">
    <property type="nucleotide sequence ID" value="NZ_RJKN01000003.1"/>
</dbReference>
<comment type="similarity">
    <text evidence="1 8">Belongs to the GreA/GreB family.</text>
</comment>
<evidence type="ECO:0000259" key="11">
    <source>
        <dbReference type="Pfam" id="PF03449"/>
    </source>
</evidence>
<evidence type="ECO:0000256" key="2">
    <source>
        <dbReference type="ARBA" id="ARBA00013729"/>
    </source>
</evidence>
<dbReference type="InterPro" id="IPR023459">
    <property type="entry name" value="Tscrpt_elong_fac_GreA/B_fam"/>
</dbReference>
<dbReference type="Gene3D" id="3.10.50.30">
    <property type="entry name" value="Transcription elongation factor, GreA/GreB, C-terminal domain"/>
    <property type="match status" value="1"/>
</dbReference>
<dbReference type="GO" id="GO:0070063">
    <property type="term" value="F:RNA polymerase binding"/>
    <property type="evidence" value="ECO:0007669"/>
    <property type="project" value="InterPro"/>
</dbReference>
<dbReference type="SUPFAM" id="SSF46557">
    <property type="entry name" value="GreA transcript cleavage protein, N-terminal domain"/>
    <property type="match status" value="1"/>
</dbReference>
<evidence type="ECO:0000256" key="8">
    <source>
        <dbReference type="HAMAP-Rule" id="MF_00105"/>
    </source>
</evidence>
<dbReference type="PANTHER" id="PTHR30437">
    <property type="entry name" value="TRANSCRIPTION ELONGATION FACTOR GREA"/>
    <property type="match status" value="1"/>
</dbReference>
<accession>A0A3N1HNH5</accession>
<keyword evidence="4 8" id="KW-0238">DNA-binding</keyword>
<keyword evidence="13" id="KW-1185">Reference proteome</keyword>
<comment type="caution">
    <text evidence="12">The sequence shown here is derived from an EMBL/GenBank/DDBJ whole genome shotgun (WGS) entry which is preliminary data.</text>
</comment>
<feature type="region of interest" description="Disordered" evidence="9">
    <location>
        <begin position="51"/>
        <end position="74"/>
    </location>
</feature>
<evidence type="ECO:0000256" key="6">
    <source>
        <dbReference type="ARBA" id="ARBA00024916"/>
    </source>
</evidence>
<proteinExistence type="inferred from homology"/>
<dbReference type="NCBIfam" id="NF001262">
    <property type="entry name" value="PRK00226.1-3"/>
    <property type="match status" value="1"/>
</dbReference>
<dbReference type="InterPro" id="IPR036953">
    <property type="entry name" value="GreA/GreB_C_sf"/>
</dbReference>
<dbReference type="AlphaFoldDB" id="A0A3N1HNH5"/>
<feature type="domain" description="Transcription elongation factor GreA/GreB C-terminal" evidence="10">
    <location>
        <begin position="94"/>
        <end position="167"/>
    </location>
</feature>
<dbReference type="InterPro" id="IPR018151">
    <property type="entry name" value="TF_GreA/GreB_CS"/>
</dbReference>
<dbReference type="Pfam" id="PF01272">
    <property type="entry name" value="GreA_GreB"/>
    <property type="match status" value="1"/>
</dbReference>
<evidence type="ECO:0000259" key="10">
    <source>
        <dbReference type="Pfam" id="PF01272"/>
    </source>
</evidence>
<dbReference type="FunCoup" id="A0A3N1HNH5">
    <property type="interactions" value="25"/>
</dbReference>
<organism evidence="12 13">
    <name type="scientific">Pseudokineococcus lusitanus</name>
    <dbReference type="NCBI Taxonomy" id="763993"/>
    <lineage>
        <taxon>Bacteria</taxon>
        <taxon>Bacillati</taxon>
        <taxon>Actinomycetota</taxon>
        <taxon>Actinomycetes</taxon>
        <taxon>Kineosporiales</taxon>
        <taxon>Kineosporiaceae</taxon>
        <taxon>Pseudokineococcus</taxon>
    </lineage>
</organism>
<dbReference type="Gene3D" id="1.10.287.180">
    <property type="entry name" value="Transcription elongation factor, GreA/GreB, N-terminal domain"/>
    <property type="match status" value="1"/>
</dbReference>
<dbReference type="PROSITE" id="PS00829">
    <property type="entry name" value="GREAB_1"/>
    <property type="match status" value="1"/>
</dbReference>
<dbReference type="GO" id="GO:0032784">
    <property type="term" value="P:regulation of DNA-templated transcription elongation"/>
    <property type="evidence" value="ECO:0007669"/>
    <property type="project" value="UniProtKB-UniRule"/>
</dbReference>
<protein>
    <recommendedName>
        <fullName evidence="2 8">Transcription elongation factor GreA</fullName>
    </recommendedName>
    <alternativeName>
        <fullName evidence="7 8">Transcript cleavage factor GreA</fullName>
    </alternativeName>
</protein>
<evidence type="ECO:0000256" key="5">
    <source>
        <dbReference type="ARBA" id="ARBA00023163"/>
    </source>
</evidence>
<dbReference type="InterPro" id="IPR036805">
    <property type="entry name" value="Tscrpt_elong_fac_GreA/B_N_sf"/>
</dbReference>
<keyword evidence="3 8" id="KW-0805">Transcription regulation</keyword>
<gene>
    <name evidence="8" type="primary">greA</name>
    <name evidence="12" type="ORF">EDC03_1596</name>
</gene>
<dbReference type="Proteomes" id="UP000276232">
    <property type="component" value="Unassembled WGS sequence"/>
</dbReference>
<dbReference type="GO" id="GO:0003746">
    <property type="term" value="F:translation elongation factor activity"/>
    <property type="evidence" value="ECO:0007669"/>
    <property type="project" value="UniProtKB-KW"/>
</dbReference>
<evidence type="ECO:0000313" key="12">
    <source>
        <dbReference type="EMBL" id="ROP43999.1"/>
    </source>
</evidence>
<evidence type="ECO:0000313" key="13">
    <source>
        <dbReference type="Proteomes" id="UP000276232"/>
    </source>
</evidence>
<dbReference type="InterPro" id="IPR001437">
    <property type="entry name" value="Tscrpt_elong_fac_GreA/B_C"/>
</dbReference>